<evidence type="ECO:0000313" key="2">
    <source>
        <dbReference type="Proteomes" id="UP001152795"/>
    </source>
</evidence>
<reference evidence="1" key="1">
    <citation type="submission" date="2020-04" db="EMBL/GenBank/DDBJ databases">
        <authorList>
            <person name="Alioto T."/>
            <person name="Alioto T."/>
            <person name="Gomez Garrido J."/>
        </authorList>
    </citation>
    <scope>NUCLEOTIDE SEQUENCE</scope>
    <source>
        <strain evidence="1">A484AB</strain>
    </source>
</reference>
<accession>A0A6S7LKD7</accession>
<feature type="non-terminal residue" evidence="1">
    <location>
        <position position="1"/>
    </location>
</feature>
<keyword evidence="2" id="KW-1185">Reference proteome</keyword>
<dbReference type="OrthoDB" id="5979050at2759"/>
<protein>
    <submittedName>
        <fullName evidence="1">Uncharacterized protein</fullName>
    </submittedName>
</protein>
<proteinExistence type="predicted"/>
<dbReference type="AlphaFoldDB" id="A0A6S7LKD7"/>
<dbReference type="Proteomes" id="UP001152795">
    <property type="component" value="Unassembled WGS sequence"/>
</dbReference>
<evidence type="ECO:0000313" key="1">
    <source>
        <dbReference type="EMBL" id="CAB4033609.1"/>
    </source>
</evidence>
<dbReference type="EMBL" id="CACRXK020019400">
    <property type="protein sequence ID" value="CAB4033609.1"/>
    <property type="molecule type" value="Genomic_DNA"/>
</dbReference>
<comment type="caution">
    <text evidence="1">The sequence shown here is derived from an EMBL/GenBank/DDBJ whole genome shotgun (WGS) entry which is preliminary data.</text>
</comment>
<gene>
    <name evidence="1" type="ORF">PACLA_8A007283</name>
</gene>
<sequence>KHHNDIVRHIIEGTEPKDGEPLLVQSHSKEVSATVTATALSFTPCVEAIVFIVDVVFFALGLIYNAGGFRAVFKAIKDEMSWWDWIKTGVIAVAQITAWFATDGAAFIAEAALSIMSAESLIEACIKAAQVCK</sequence>
<name>A0A6S7LKD7_PARCT</name>
<organism evidence="1 2">
    <name type="scientific">Paramuricea clavata</name>
    <name type="common">Red gorgonian</name>
    <name type="synonym">Violescent sea-whip</name>
    <dbReference type="NCBI Taxonomy" id="317549"/>
    <lineage>
        <taxon>Eukaryota</taxon>
        <taxon>Metazoa</taxon>
        <taxon>Cnidaria</taxon>
        <taxon>Anthozoa</taxon>
        <taxon>Octocorallia</taxon>
        <taxon>Malacalcyonacea</taxon>
        <taxon>Plexauridae</taxon>
        <taxon>Paramuricea</taxon>
    </lineage>
</organism>